<dbReference type="OrthoDB" id="262547at2759"/>
<evidence type="ECO:0000313" key="3">
    <source>
        <dbReference type="Proteomes" id="UP000075714"/>
    </source>
</evidence>
<feature type="region of interest" description="Disordered" evidence="1">
    <location>
        <begin position="139"/>
        <end position="163"/>
    </location>
</feature>
<dbReference type="AlphaFoldDB" id="A0A150GRT0"/>
<protein>
    <submittedName>
        <fullName evidence="2">Uncharacterized protein</fullName>
    </submittedName>
</protein>
<dbReference type="EMBL" id="LSYV01000010">
    <property type="protein sequence ID" value="KXZ52448.1"/>
    <property type="molecule type" value="Genomic_DNA"/>
</dbReference>
<accession>A0A150GRT0</accession>
<comment type="caution">
    <text evidence="2">The sequence shown here is derived from an EMBL/GenBank/DDBJ whole genome shotgun (WGS) entry which is preliminary data.</text>
</comment>
<dbReference type="Proteomes" id="UP000075714">
    <property type="component" value="Unassembled WGS sequence"/>
</dbReference>
<gene>
    <name evidence="2" type="ORF">GPECTOR_9g492</name>
</gene>
<evidence type="ECO:0000256" key="1">
    <source>
        <dbReference type="SAM" id="MobiDB-lite"/>
    </source>
</evidence>
<dbReference type="InterPro" id="IPR021047">
    <property type="entry name" value="Mannosyltransferase_CMT1"/>
</dbReference>
<dbReference type="PANTHER" id="PTHR34144:SF7">
    <property type="entry name" value="EXPORT PROTEIN (CAP59), PUTATIVE (AFU_ORTHOLOGUE AFUA_7G05020)-RELATED"/>
    <property type="match status" value="1"/>
</dbReference>
<dbReference type="Pfam" id="PF11735">
    <property type="entry name" value="CAP59_mtransfer"/>
    <property type="match status" value="1"/>
</dbReference>
<name>A0A150GRT0_GONPE</name>
<proteinExistence type="predicted"/>
<sequence length="560" mass="59506">MPTNKSRGAAAVAAPGTAGSDGGGNSSGLRGRSGADSVSGVSTAVIGGEGACSDGANGADGSGCFFAANLHNSRQLLPNLILQLLALLGSLGGGRDAARCFVSIYESGSKDSTPALLSVLRRLLDLLGVPNRIVTGGSISRQQHRQQDAEAQTHRKARARRRPDGTELIGGEARIAFLAALRNAALEPLQQQNRTAGSGRRFRRVVFLNDIYFCSYDVLRLLAYDSADMVCGLDFIKSPLWLLAEHERREVMAAHLAAAAPHPLPAGLAGALSRLWLPYKIWKKLYGKRPDLWPWSPRLLFYDIWVARDAGGGRLRNLPPYSLDAWTAPRLAAGLPTPVYCCWNGLAVLRADPLLGKMAATTPQAEAEDVRKLAQHSLAGPAAGRNGSRAAQDPLRFRSHRPTECAASECSMFCDDLHAAGYHRVMIDPNVRLSYDWPVARVLYDLPYDGPGGADAAALQQGAGAEGLGWRPLAAVAADAAKVARSWEGSPGWLRHLADGARRVECCGIQPGKETADFEHGCSRVDMTGAAGWARWRDGPGLPPGAGAGAAPDGRRLGEE</sequence>
<feature type="region of interest" description="Disordered" evidence="1">
    <location>
        <begin position="1"/>
        <end position="35"/>
    </location>
</feature>
<reference evidence="3" key="1">
    <citation type="journal article" date="2016" name="Nat. Commun.">
        <title>The Gonium pectorale genome demonstrates co-option of cell cycle regulation during the evolution of multicellularity.</title>
        <authorList>
            <person name="Hanschen E.R."/>
            <person name="Marriage T.N."/>
            <person name="Ferris P.J."/>
            <person name="Hamaji T."/>
            <person name="Toyoda A."/>
            <person name="Fujiyama A."/>
            <person name="Neme R."/>
            <person name="Noguchi H."/>
            <person name="Minakuchi Y."/>
            <person name="Suzuki M."/>
            <person name="Kawai-Toyooka H."/>
            <person name="Smith D.R."/>
            <person name="Sparks H."/>
            <person name="Anderson J."/>
            <person name="Bakaric R."/>
            <person name="Luria V."/>
            <person name="Karger A."/>
            <person name="Kirschner M.W."/>
            <person name="Durand P.M."/>
            <person name="Michod R.E."/>
            <person name="Nozaki H."/>
            <person name="Olson B.J."/>
        </authorList>
    </citation>
    <scope>NUCLEOTIDE SEQUENCE [LARGE SCALE GENOMIC DNA]</scope>
    <source>
        <strain evidence="3">NIES-2863</strain>
    </source>
</reference>
<feature type="region of interest" description="Disordered" evidence="1">
    <location>
        <begin position="536"/>
        <end position="560"/>
    </location>
</feature>
<organism evidence="2 3">
    <name type="scientific">Gonium pectorale</name>
    <name type="common">Green alga</name>
    <dbReference type="NCBI Taxonomy" id="33097"/>
    <lineage>
        <taxon>Eukaryota</taxon>
        <taxon>Viridiplantae</taxon>
        <taxon>Chlorophyta</taxon>
        <taxon>core chlorophytes</taxon>
        <taxon>Chlorophyceae</taxon>
        <taxon>CS clade</taxon>
        <taxon>Chlamydomonadales</taxon>
        <taxon>Volvocaceae</taxon>
        <taxon>Gonium</taxon>
    </lineage>
</organism>
<evidence type="ECO:0000313" key="2">
    <source>
        <dbReference type="EMBL" id="KXZ52448.1"/>
    </source>
</evidence>
<dbReference type="PANTHER" id="PTHR34144">
    <property type="entry name" value="CHROMOSOME 8, WHOLE GENOME SHOTGUN SEQUENCE"/>
    <property type="match status" value="1"/>
</dbReference>
<keyword evidence="3" id="KW-1185">Reference proteome</keyword>
<dbReference type="STRING" id="33097.A0A150GRT0"/>
<feature type="compositionally biased region" description="Low complexity" evidence="1">
    <location>
        <begin position="8"/>
        <end position="18"/>
    </location>
</feature>